<evidence type="ECO:0000259" key="1">
    <source>
        <dbReference type="Pfam" id="PF02698"/>
    </source>
</evidence>
<sequence>MKSPGNRQVRKKTGKRSLPKKTVSVKALLFWGAAGLCLLFGPLGFIGFTLDALQAPPARLPDHCPGMVALTGGEERVSAALRLLRAHPDHVLLISGVAPETTLDQIALQNGSSLPPGLERQITLGRRAVSTVGNGHETEQWAQENELDCIVVITAGYHMRRALLEIHQAARDLHLCPWRVLPPAMQAPWQPHALRILLQEYAKFLGAYARDTFSPPNHRRGLRRS</sequence>
<dbReference type="AlphaFoldDB" id="A0A506URA9"/>
<gene>
    <name evidence="2" type="ORF">E3202_02850</name>
</gene>
<proteinExistence type="predicted"/>
<dbReference type="EMBL" id="SORZ01000001">
    <property type="protein sequence ID" value="TPW35880.1"/>
    <property type="molecule type" value="Genomic_DNA"/>
</dbReference>
<protein>
    <submittedName>
        <fullName evidence="2">YdcF family protein</fullName>
    </submittedName>
</protein>
<dbReference type="Proteomes" id="UP000315037">
    <property type="component" value="Unassembled WGS sequence"/>
</dbReference>
<accession>A0A506URA9</accession>
<feature type="domain" description="DUF218" evidence="1">
    <location>
        <begin position="74"/>
        <end position="202"/>
    </location>
</feature>
<evidence type="ECO:0000313" key="3">
    <source>
        <dbReference type="Proteomes" id="UP000315037"/>
    </source>
</evidence>
<organism evidence="2 3">
    <name type="scientific">Oecophyllibacter saccharovorans</name>
    <dbReference type="NCBI Taxonomy" id="2558360"/>
    <lineage>
        <taxon>Bacteria</taxon>
        <taxon>Pseudomonadati</taxon>
        <taxon>Pseudomonadota</taxon>
        <taxon>Alphaproteobacteria</taxon>
        <taxon>Acetobacterales</taxon>
        <taxon>Acetobacteraceae</taxon>
        <taxon>Oecophyllibacter</taxon>
    </lineage>
</organism>
<keyword evidence="3" id="KW-1185">Reference proteome</keyword>
<dbReference type="Pfam" id="PF02698">
    <property type="entry name" value="DUF218"/>
    <property type="match status" value="1"/>
</dbReference>
<reference evidence="2 3" key="1">
    <citation type="submission" date="2019-03" db="EMBL/GenBank/DDBJ databases">
        <title>The complete genome sequence of Neokomagataea sp. Jb2 NBRC113641.</title>
        <authorList>
            <person name="Chua K.-O."/>
            <person name="Chan K.-G."/>
            <person name="See-Too W.-S."/>
        </authorList>
    </citation>
    <scope>NUCLEOTIDE SEQUENCE [LARGE SCALE GENOMIC DNA]</scope>
    <source>
        <strain evidence="2 3">Jb2</strain>
    </source>
</reference>
<comment type="caution">
    <text evidence="2">The sequence shown here is derived from an EMBL/GenBank/DDBJ whole genome shotgun (WGS) entry which is preliminary data.</text>
</comment>
<evidence type="ECO:0000313" key="2">
    <source>
        <dbReference type="EMBL" id="TPW35880.1"/>
    </source>
</evidence>
<name>A0A506URA9_9PROT</name>
<dbReference type="InterPro" id="IPR003848">
    <property type="entry name" value="DUF218"/>
</dbReference>
<dbReference type="CDD" id="cd06259">
    <property type="entry name" value="YdcF-like"/>
    <property type="match status" value="1"/>
</dbReference>